<keyword evidence="3" id="KW-1185">Reference proteome</keyword>
<dbReference type="RefSeq" id="WP_284098892.1">
    <property type="nucleotide sequence ID" value="NZ_JARRAF010000001.1"/>
</dbReference>
<organism evidence="2 3">
    <name type="scientific">Parachitinimonas caeni</name>
    <dbReference type="NCBI Taxonomy" id="3031301"/>
    <lineage>
        <taxon>Bacteria</taxon>
        <taxon>Pseudomonadati</taxon>
        <taxon>Pseudomonadota</taxon>
        <taxon>Betaproteobacteria</taxon>
        <taxon>Neisseriales</taxon>
        <taxon>Chitinibacteraceae</taxon>
        <taxon>Parachitinimonas</taxon>
    </lineage>
</organism>
<dbReference type="Pfam" id="PF16083">
    <property type="entry name" value="Phage_holin_3_3"/>
    <property type="match status" value="1"/>
</dbReference>
<keyword evidence="1" id="KW-0812">Transmembrane</keyword>
<feature type="transmembrane region" description="Helical" evidence="1">
    <location>
        <begin position="14"/>
        <end position="33"/>
    </location>
</feature>
<accession>A0ABT7DRK5</accession>
<feature type="transmembrane region" description="Helical" evidence="1">
    <location>
        <begin position="71"/>
        <end position="92"/>
    </location>
</feature>
<sequence>MEKYFDWPLIAKQALSVGWVVALSMVGGAVNHFRHLREQRRQFRFGPLAIELLTSGFVGLLTYWFCMAASVNAPFTAVLVGISGHMGTRALLRLERVYSRFFQ</sequence>
<dbReference type="InterPro" id="IPR032126">
    <property type="entry name" value="LydA_holin"/>
</dbReference>
<feature type="transmembrane region" description="Helical" evidence="1">
    <location>
        <begin position="45"/>
        <end position="65"/>
    </location>
</feature>
<keyword evidence="1" id="KW-0472">Membrane</keyword>
<dbReference type="Proteomes" id="UP001172778">
    <property type="component" value="Unassembled WGS sequence"/>
</dbReference>
<reference evidence="2" key="1">
    <citation type="submission" date="2023-03" db="EMBL/GenBank/DDBJ databases">
        <title>Chitinimonas shenzhenensis gen. nov., sp. nov., a novel member of family Burkholderiaceae isolated from activated sludge collected in Shen Zhen, China.</title>
        <authorList>
            <person name="Wang X."/>
        </authorList>
    </citation>
    <scope>NUCLEOTIDE SEQUENCE</scope>
    <source>
        <strain evidence="2">DQS-5</strain>
    </source>
</reference>
<proteinExistence type="predicted"/>
<evidence type="ECO:0000313" key="3">
    <source>
        <dbReference type="Proteomes" id="UP001172778"/>
    </source>
</evidence>
<evidence type="ECO:0000256" key="1">
    <source>
        <dbReference type="SAM" id="Phobius"/>
    </source>
</evidence>
<protein>
    <submittedName>
        <fullName evidence="2">Phage holin family protein</fullName>
    </submittedName>
</protein>
<name>A0ABT7DRK5_9NEIS</name>
<comment type="caution">
    <text evidence="2">The sequence shown here is derived from an EMBL/GenBank/DDBJ whole genome shotgun (WGS) entry which is preliminary data.</text>
</comment>
<evidence type="ECO:0000313" key="2">
    <source>
        <dbReference type="EMBL" id="MDK2122609.1"/>
    </source>
</evidence>
<gene>
    <name evidence="2" type="ORF">PZA18_00940</name>
</gene>
<dbReference type="EMBL" id="JARRAF010000001">
    <property type="protein sequence ID" value="MDK2122609.1"/>
    <property type="molecule type" value="Genomic_DNA"/>
</dbReference>
<keyword evidence="1" id="KW-1133">Transmembrane helix</keyword>